<dbReference type="AlphaFoldDB" id="A0A101JUM0"/>
<dbReference type="Pfam" id="PF05685">
    <property type="entry name" value="Uma2"/>
    <property type="match status" value="1"/>
</dbReference>
<dbReference type="EMBL" id="LLZH01000145">
    <property type="protein sequence ID" value="KUL33350.1"/>
    <property type="molecule type" value="Genomic_DNA"/>
</dbReference>
<dbReference type="PANTHER" id="PTHR35400:SF3">
    <property type="entry name" value="SLL1072 PROTEIN"/>
    <property type="match status" value="1"/>
</dbReference>
<evidence type="ECO:0000313" key="2">
    <source>
        <dbReference type="EMBL" id="KUL33350.1"/>
    </source>
</evidence>
<reference evidence="2 3" key="1">
    <citation type="submission" date="2015-10" db="EMBL/GenBank/DDBJ databases">
        <authorList>
            <person name="Gilbert D.G."/>
        </authorList>
    </citation>
    <scope>NUCLEOTIDE SEQUENCE [LARGE SCALE GENOMIC DNA]</scope>
    <source>
        <strain evidence="2 3">NRRL B-16712</strain>
    </source>
</reference>
<keyword evidence="3" id="KW-1185">Reference proteome</keyword>
<dbReference type="CDD" id="cd06260">
    <property type="entry name" value="DUF820-like"/>
    <property type="match status" value="1"/>
</dbReference>
<sequence length="188" mass="20520">MSKGTLDDHNGPWTEADWLALGETNNRIELIDGSLWVSPAPNRPHQHISSQLWSLLDSAARTVGLRAFQATNLRVSPDLVLIPDLVVDAGPPIDTIGDATDVALVCEITSPSNASADRILKRAFYAAAAIPWYLLVEPDFSTYESVTLFLYRLDGKAYVEHATAKQGETLTSELPFPIAISTEALLDF</sequence>
<dbReference type="InterPro" id="IPR012296">
    <property type="entry name" value="Nuclease_put_TT1808"/>
</dbReference>
<accession>A0A101JUM0</accession>
<dbReference type="RefSeq" id="WP_067691955.1">
    <property type="nucleotide sequence ID" value="NZ_LLZH01000145.1"/>
</dbReference>
<dbReference type="InterPro" id="IPR008538">
    <property type="entry name" value="Uma2"/>
</dbReference>
<dbReference type="Proteomes" id="UP000053244">
    <property type="component" value="Unassembled WGS sequence"/>
</dbReference>
<gene>
    <name evidence="2" type="ORF">ADL15_17815</name>
</gene>
<dbReference type="Gene3D" id="3.90.1570.10">
    <property type="entry name" value="tt1808, chain A"/>
    <property type="match status" value="1"/>
</dbReference>
<evidence type="ECO:0000313" key="3">
    <source>
        <dbReference type="Proteomes" id="UP000053244"/>
    </source>
</evidence>
<comment type="caution">
    <text evidence="2">The sequence shown here is derived from an EMBL/GenBank/DDBJ whole genome shotgun (WGS) entry which is preliminary data.</text>
</comment>
<feature type="domain" description="Putative restriction endonuclease" evidence="1">
    <location>
        <begin position="22"/>
        <end position="181"/>
    </location>
</feature>
<proteinExistence type="predicted"/>
<dbReference type="PANTHER" id="PTHR35400">
    <property type="entry name" value="SLR1083 PROTEIN"/>
    <property type="match status" value="1"/>
</dbReference>
<organism evidence="2 3">
    <name type="scientific">Actinoplanes awajinensis subsp. mycoplanecinus</name>
    <dbReference type="NCBI Taxonomy" id="135947"/>
    <lineage>
        <taxon>Bacteria</taxon>
        <taxon>Bacillati</taxon>
        <taxon>Actinomycetota</taxon>
        <taxon>Actinomycetes</taxon>
        <taxon>Micromonosporales</taxon>
        <taxon>Micromonosporaceae</taxon>
        <taxon>Actinoplanes</taxon>
    </lineage>
</organism>
<protein>
    <recommendedName>
        <fullName evidence="1">Putative restriction endonuclease domain-containing protein</fullName>
    </recommendedName>
</protein>
<name>A0A101JUM0_9ACTN</name>
<dbReference type="SUPFAM" id="SSF52980">
    <property type="entry name" value="Restriction endonuclease-like"/>
    <property type="match status" value="1"/>
</dbReference>
<evidence type="ECO:0000259" key="1">
    <source>
        <dbReference type="Pfam" id="PF05685"/>
    </source>
</evidence>
<dbReference type="InterPro" id="IPR011335">
    <property type="entry name" value="Restrct_endonuc-II-like"/>
</dbReference>